<name>A0ABP8IBT6_9BACT</name>
<feature type="compositionally biased region" description="Polar residues" evidence="1">
    <location>
        <begin position="1"/>
        <end position="38"/>
    </location>
</feature>
<dbReference type="EMBL" id="BAABGZ010000018">
    <property type="protein sequence ID" value="GAA4355286.1"/>
    <property type="molecule type" value="Genomic_DNA"/>
</dbReference>
<dbReference type="InterPro" id="IPR011971">
    <property type="entry name" value="CHP02284"/>
</dbReference>
<dbReference type="NCBIfam" id="TIGR02284">
    <property type="entry name" value="PA2169 family four-helix-bundle protein"/>
    <property type="match status" value="1"/>
</dbReference>
<feature type="compositionally biased region" description="Low complexity" evidence="1">
    <location>
        <begin position="40"/>
        <end position="52"/>
    </location>
</feature>
<evidence type="ECO:0000313" key="3">
    <source>
        <dbReference type="EMBL" id="GAA4355286.1"/>
    </source>
</evidence>
<feature type="domain" description="DUF2383" evidence="2">
    <location>
        <begin position="140"/>
        <end position="247"/>
    </location>
</feature>
<dbReference type="Proteomes" id="UP001501153">
    <property type="component" value="Unassembled WGS sequence"/>
</dbReference>
<feature type="compositionally biased region" description="Gly residues" evidence="1">
    <location>
        <begin position="53"/>
        <end position="62"/>
    </location>
</feature>
<gene>
    <name evidence="3" type="ORF">GCM10023185_17980</name>
</gene>
<dbReference type="RefSeq" id="WP_345235699.1">
    <property type="nucleotide sequence ID" value="NZ_BAABGZ010000018.1"/>
</dbReference>
<dbReference type="Gene3D" id="1.20.1260.10">
    <property type="match status" value="1"/>
</dbReference>
<evidence type="ECO:0000256" key="1">
    <source>
        <dbReference type="SAM" id="MobiDB-lite"/>
    </source>
</evidence>
<sequence>MSHPNSPRVSTDSAAANALSQASDPTNPSAEATNNAALPTSGGADDTATSGGSTSGEGFTGGAGQLFSQVTSWLQDSSLQTAFTQVPEPLKRLATQTSGRWRQLSTTQKVVGGALLAAGSWYLLSRPGKGGSARSKGSQTDTLHELLLFVNDRVEGYQRAASESKEPELQGYYKQLVSQSQQFANRLNTFLREQDGSRETGTTLKGKLYRAWMETKAAVTGYDEDAILGSNVYGEEWAIKAYEEALQDPSLTGALRMEVQRQYTQSQQTYKRLQQLQARR</sequence>
<proteinExistence type="predicted"/>
<organism evidence="3 4">
    <name type="scientific">Hymenobacter saemangeumensis</name>
    <dbReference type="NCBI Taxonomy" id="1084522"/>
    <lineage>
        <taxon>Bacteria</taxon>
        <taxon>Pseudomonadati</taxon>
        <taxon>Bacteroidota</taxon>
        <taxon>Cytophagia</taxon>
        <taxon>Cytophagales</taxon>
        <taxon>Hymenobacteraceae</taxon>
        <taxon>Hymenobacter</taxon>
    </lineage>
</organism>
<dbReference type="InterPro" id="IPR012347">
    <property type="entry name" value="Ferritin-like"/>
</dbReference>
<evidence type="ECO:0000259" key="2">
    <source>
        <dbReference type="Pfam" id="PF09537"/>
    </source>
</evidence>
<dbReference type="InterPro" id="IPR019052">
    <property type="entry name" value="DUF2383"/>
</dbReference>
<protein>
    <recommendedName>
        <fullName evidence="2">DUF2383 domain-containing protein</fullName>
    </recommendedName>
</protein>
<comment type="caution">
    <text evidence="3">The sequence shown here is derived from an EMBL/GenBank/DDBJ whole genome shotgun (WGS) entry which is preliminary data.</text>
</comment>
<dbReference type="Pfam" id="PF09537">
    <property type="entry name" value="DUF2383"/>
    <property type="match status" value="1"/>
</dbReference>
<accession>A0ABP8IBT6</accession>
<reference evidence="4" key="1">
    <citation type="journal article" date="2019" name="Int. J. Syst. Evol. Microbiol.">
        <title>The Global Catalogue of Microorganisms (GCM) 10K type strain sequencing project: providing services to taxonomists for standard genome sequencing and annotation.</title>
        <authorList>
            <consortium name="The Broad Institute Genomics Platform"/>
            <consortium name="The Broad Institute Genome Sequencing Center for Infectious Disease"/>
            <person name="Wu L."/>
            <person name="Ma J."/>
        </authorList>
    </citation>
    <scope>NUCLEOTIDE SEQUENCE [LARGE SCALE GENOMIC DNA]</scope>
    <source>
        <strain evidence="4">JCM 17923</strain>
    </source>
</reference>
<keyword evidence="4" id="KW-1185">Reference proteome</keyword>
<feature type="region of interest" description="Disordered" evidence="1">
    <location>
        <begin position="1"/>
        <end position="62"/>
    </location>
</feature>
<evidence type="ECO:0000313" key="4">
    <source>
        <dbReference type="Proteomes" id="UP001501153"/>
    </source>
</evidence>